<reference evidence="2" key="1">
    <citation type="submission" date="2021-06" db="EMBL/GenBank/DDBJ databases">
        <authorList>
            <person name="Kallberg Y."/>
            <person name="Tangrot J."/>
            <person name="Rosling A."/>
        </authorList>
    </citation>
    <scope>NUCLEOTIDE SEQUENCE</scope>
    <source>
        <strain evidence="2">FL966</strain>
    </source>
</reference>
<comment type="caution">
    <text evidence="2">The sequence shown here is derived from an EMBL/GenBank/DDBJ whole genome shotgun (WGS) entry which is preliminary data.</text>
</comment>
<organism evidence="2 3">
    <name type="scientific">Cetraspora pellucida</name>
    <dbReference type="NCBI Taxonomy" id="1433469"/>
    <lineage>
        <taxon>Eukaryota</taxon>
        <taxon>Fungi</taxon>
        <taxon>Fungi incertae sedis</taxon>
        <taxon>Mucoromycota</taxon>
        <taxon>Glomeromycotina</taxon>
        <taxon>Glomeromycetes</taxon>
        <taxon>Diversisporales</taxon>
        <taxon>Gigasporaceae</taxon>
        <taxon>Cetraspora</taxon>
    </lineage>
</organism>
<protein>
    <submittedName>
        <fullName evidence="2">511_t:CDS:1</fullName>
    </submittedName>
</protein>
<accession>A0A9N9AZ18</accession>
<dbReference type="InterPro" id="IPR015797">
    <property type="entry name" value="NUDIX_hydrolase-like_dom_sf"/>
</dbReference>
<proteinExistence type="predicted"/>
<evidence type="ECO:0000313" key="3">
    <source>
        <dbReference type="Proteomes" id="UP000789759"/>
    </source>
</evidence>
<dbReference type="Proteomes" id="UP000789759">
    <property type="component" value="Unassembled WGS sequence"/>
</dbReference>
<dbReference type="EMBL" id="CAJVQA010002393">
    <property type="protein sequence ID" value="CAG8545863.1"/>
    <property type="molecule type" value="Genomic_DNA"/>
</dbReference>
<sequence>MVVYWNILLEIKQTIKDYQSQIITEKSFKEKLNEYLKDLPTGTLRQLVCNLFYTVLERESKELTKVVQEIDRQTEPSKLVSEQKERLKEIITKIYEDIEEQQKDKLKQLLEELFLIIRKESTFDGIQLREENLLVTLSENTQDESKEKESFKSIKATIIVATGAIAVGKTTALLEIKDFFEKQGIQNLLQLKILELEEKINEKTIILFDRAVPDTIIFKINNIQDIQQMEILRKMRKDLKSDKQISEEYLVNIYDKYEEMIEMIYSNYIEINNNHKELNDMLRTIFIKRSRIENENQLYDETALTELSIMPPEIPINLEQGYTIVILFMKRNETYYILTSQRINTTIYQNQYQTCGSKKKEFKDFRTCTIREAQEEINLKLIVEKIQLILKHTYYSHNKSGTKPTTNKDYQEDKINQANLIQILTYLY</sequence>
<dbReference type="SUPFAM" id="SSF52540">
    <property type="entry name" value="P-loop containing nucleoside triphosphate hydrolases"/>
    <property type="match status" value="1"/>
</dbReference>
<name>A0A9N9AZ18_9GLOM</name>
<dbReference type="SUPFAM" id="SSF55811">
    <property type="entry name" value="Nudix"/>
    <property type="match status" value="1"/>
</dbReference>
<dbReference type="AlphaFoldDB" id="A0A9N9AZ18"/>
<evidence type="ECO:0000256" key="1">
    <source>
        <dbReference type="SAM" id="Coils"/>
    </source>
</evidence>
<evidence type="ECO:0000313" key="2">
    <source>
        <dbReference type="EMBL" id="CAG8545863.1"/>
    </source>
</evidence>
<feature type="coiled-coil region" evidence="1">
    <location>
        <begin position="53"/>
        <end position="104"/>
    </location>
</feature>
<keyword evidence="1" id="KW-0175">Coiled coil</keyword>
<dbReference type="InterPro" id="IPR027417">
    <property type="entry name" value="P-loop_NTPase"/>
</dbReference>
<dbReference type="OrthoDB" id="2342219at2759"/>
<gene>
    <name evidence="2" type="ORF">CPELLU_LOCUS4516</name>
</gene>
<keyword evidence="3" id="KW-1185">Reference proteome</keyword>